<evidence type="ECO:0000313" key="1">
    <source>
        <dbReference type="Proteomes" id="UP000095287"/>
    </source>
</evidence>
<proteinExistence type="predicted"/>
<organism evidence="1 2">
    <name type="scientific">Steinernema glaseri</name>
    <dbReference type="NCBI Taxonomy" id="37863"/>
    <lineage>
        <taxon>Eukaryota</taxon>
        <taxon>Metazoa</taxon>
        <taxon>Ecdysozoa</taxon>
        <taxon>Nematoda</taxon>
        <taxon>Chromadorea</taxon>
        <taxon>Rhabditida</taxon>
        <taxon>Tylenchina</taxon>
        <taxon>Panagrolaimomorpha</taxon>
        <taxon>Strongyloidoidea</taxon>
        <taxon>Steinernematidae</taxon>
        <taxon>Steinernema</taxon>
    </lineage>
</organism>
<keyword evidence="1" id="KW-1185">Reference proteome</keyword>
<evidence type="ECO:0000313" key="2">
    <source>
        <dbReference type="WBParaSite" id="L893_g23479.t1"/>
    </source>
</evidence>
<dbReference type="AlphaFoldDB" id="A0A1I7Z6Y8"/>
<name>A0A1I7Z6Y8_9BILA</name>
<dbReference type="Proteomes" id="UP000095287">
    <property type="component" value="Unplaced"/>
</dbReference>
<sequence>MKILLALLENIVQREEVVRSSSELPNKQEDDTRMFTAALCRMCTKRLSIRRHQPPRYKRNKGVLFVTRRISRINYGAAVEFARCEAGRRRSLKCSLRHTDHGCPSNAGGLGCNLSEKRDGQPSRRKRLLNTCYISSDFDSINIQRNGASLNMEAVHKCKEKAVARHRSQLWKNVSGTREL</sequence>
<reference evidence="2" key="1">
    <citation type="submission" date="2016-11" db="UniProtKB">
        <authorList>
            <consortium name="WormBaseParasite"/>
        </authorList>
    </citation>
    <scope>IDENTIFICATION</scope>
</reference>
<accession>A0A1I7Z6Y8</accession>
<protein>
    <submittedName>
        <fullName evidence="2">Uncharacterized protein</fullName>
    </submittedName>
</protein>
<dbReference type="WBParaSite" id="L893_g23479.t1">
    <property type="protein sequence ID" value="L893_g23479.t1"/>
    <property type="gene ID" value="L893_g23479"/>
</dbReference>